<keyword evidence="2 7" id="KW-0812">Transmembrane</keyword>
<evidence type="ECO:0000256" key="2">
    <source>
        <dbReference type="ARBA" id="ARBA00022692"/>
    </source>
</evidence>
<dbReference type="Gene3D" id="1.20.1560.10">
    <property type="entry name" value="ABC transporter type 1, transmembrane domain"/>
    <property type="match status" value="1"/>
</dbReference>
<dbReference type="InterPro" id="IPR011527">
    <property type="entry name" value="ABC1_TM_dom"/>
</dbReference>
<reference evidence="10 11" key="1">
    <citation type="submission" date="2017-09" db="EMBL/GenBank/DDBJ databases">
        <title>Bacterial strain isolated from the female urinary microbiota.</title>
        <authorList>
            <person name="Thomas-White K."/>
            <person name="Kumar N."/>
            <person name="Forster S."/>
            <person name="Putonti C."/>
            <person name="Lawley T."/>
            <person name="Wolfe A.J."/>
        </authorList>
    </citation>
    <scope>NUCLEOTIDE SEQUENCE [LARGE SCALE GENOMIC DNA]</scope>
    <source>
        <strain evidence="10 11">UMB0186</strain>
    </source>
</reference>
<evidence type="ECO:0000259" key="8">
    <source>
        <dbReference type="PROSITE" id="PS50893"/>
    </source>
</evidence>
<evidence type="ECO:0000256" key="3">
    <source>
        <dbReference type="ARBA" id="ARBA00022741"/>
    </source>
</evidence>
<evidence type="ECO:0000256" key="6">
    <source>
        <dbReference type="ARBA" id="ARBA00023136"/>
    </source>
</evidence>
<dbReference type="GO" id="GO:0015421">
    <property type="term" value="F:ABC-type oligopeptide transporter activity"/>
    <property type="evidence" value="ECO:0007669"/>
    <property type="project" value="TreeGrafter"/>
</dbReference>
<dbReference type="GO" id="GO:0005886">
    <property type="term" value="C:plasma membrane"/>
    <property type="evidence" value="ECO:0007669"/>
    <property type="project" value="UniProtKB-SubCell"/>
</dbReference>
<comment type="subcellular location">
    <subcellularLocation>
        <location evidence="1">Cell membrane</location>
        <topology evidence="1">Multi-pass membrane protein</topology>
    </subcellularLocation>
</comment>
<dbReference type="SUPFAM" id="SSF90123">
    <property type="entry name" value="ABC transporter transmembrane region"/>
    <property type="match status" value="1"/>
</dbReference>
<evidence type="ECO:0000313" key="11">
    <source>
        <dbReference type="Proteomes" id="UP000235670"/>
    </source>
</evidence>
<accession>A0A2N6SG72</accession>
<evidence type="ECO:0000313" key="10">
    <source>
        <dbReference type="EMBL" id="PMC52910.1"/>
    </source>
</evidence>
<dbReference type="Proteomes" id="UP000235670">
    <property type="component" value="Unassembled WGS sequence"/>
</dbReference>
<dbReference type="Pfam" id="PF00664">
    <property type="entry name" value="ABC_membrane"/>
    <property type="match status" value="1"/>
</dbReference>
<dbReference type="CDD" id="cd03228">
    <property type="entry name" value="ABCC_MRP_Like"/>
    <property type="match status" value="1"/>
</dbReference>
<feature type="transmembrane region" description="Helical" evidence="7">
    <location>
        <begin position="124"/>
        <end position="145"/>
    </location>
</feature>
<feature type="domain" description="ABC transporter" evidence="8">
    <location>
        <begin position="327"/>
        <end position="536"/>
    </location>
</feature>
<sequence length="536" mass="61174">MNINKQFSGLKVLKSLTIFSSIIRTIVNLFLIYKIQEIVDLLVDKNYYLALSNLKIIFGLLIIYCLLIFLTQYFLRKLFFIGDFSILDFLYKKALKKDISYFSNLNSGELMSKITNDSKSISEWYSQGITLVITQTIILIITLVFLVYYNFYIAVLILIITVLSFLVVQKLTKIVGDITKEDQKLRATINDYILQTFLGIFEVKQLKKEEYFSEIINSLLYKKRLPLNKKLAFYFSLYVGFSSIVAFVLPIIAVIISAYFVINGDLTVGAILSIYTLSRMLDDPIRSISLHIGAKQISDATIDRLSDLVQDNKKENIKTNISSLEEIKVDIDSFSYENSEKLFDDISFDIRPKEIIVIKGESGKGKSTLTNLLMNLAPADNLQGDIMWNGESIKNFSSESYFGKVLKVSQESFIFKGTLRENILLADSNLEYNLEEVIKVSGLEEFVSKFGINYELLEDGKNISGGQKQRIGLARILIRKPELLILDEPTSALDENTSEKISLNIVNYINKYNIATVVISHKNDFDKYADEIIYLN</sequence>
<keyword evidence="5 7" id="KW-1133">Transmembrane helix</keyword>
<feature type="domain" description="ABC transmembrane type-1" evidence="9">
    <location>
        <begin position="16"/>
        <end position="289"/>
    </location>
</feature>
<keyword evidence="3" id="KW-0547">Nucleotide-binding</keyword>
<dbReference type="PROSITE" id="PS50893">
    <property type="entry name" value="ABC_TRANSPORTER_2"/>
    <property type="match status" value="1"/>
</dbReference>
<keyword evidence="4 10" id="KW-0067">ATP-binding</keyword>
<dbReference type="AlphaFoldDB" id="A0A2N6SG72"/>
<dbReference type="InterPro" id="IPR027417">
    <property type="entry name" value="P-loop_NTPase"/>
</dbReference>
<dbReference type="PROSITE" id="PS00211">
    <property type="entry name" value="ABC_TRANSPORTER_1"/>
    <property type="match status" value="1"/>
</dbReference>
<evidence type="ECO:0000256" key="5">
    <source>
        <dbReference type="ARBA" id="ARBA00022989"/>
    </source>
</evidence>
<dbReference type="SUPFAM" id="SSF52540">
    <property type="entry name" value="P-loop containing nucleoside triphosphate hydrolases"/>
    <property type="match status" value="1"/>
</dbReference>
<dbReference type="InterPro" id="IPR036640">
    <property type="entry name" value="ABC1_TM_sf"/>
</dbReference>
<evidence type="ECO:0000256" key="7">
    <source>
        <dbReference type="SAM" id="Phobius"/>
    </source>
</evidence>
<dbReference type="PANTHER" id="PTHR43394">
    <property type="entry name" value="ATP-DEPENDENT PERMEASE MDL1, MITOCHONDRIAL"/>
    <property type="match status" value="1"/>
</dbReference>
<feature type="transmembrane region" description="Helical" evidence="7">
    <location>
        <begin position="151"/>
        <end position="168"/>
    </location>
</feature>
<protein>
    <submittedName>
        <fullName evidence="10">ABC transporter ATP-binding protein</fullName>
    </submittedName>
</protein>
<dbReference type="InterPro" id="IPR003593">
    <property type="entry name" value="AAA+_ATPase"/>
</dbReference>
<dbReference type="EMBL" id="PNGT01000002">
    <property type="protein sequence ID" value="PMC52910.1"/>
    <property type="molecule type" value="Genomic_DNA"/>
</dbReference>
<feature type="transmembrane region" description="Helical" evidence="7">
    <location>
        <begin position="12"/>
        <end position="36"/>
    </location>
</feature>
<dbReference type="STRING" id="84135.GCA_001052115_00726"/>
<dbReference type="Pfam" id="PF00005">
    <property type="entry name" value="ABC_tran"/>
    <property type="match status" value="1"/>
</dbReference>
<dbReference type="GO" id="GO:0005524">
    <property type="term" value="F:ATP binding"/>
    <property type="evidence" value="ECO:0007669"/>
    <property type="project" value="UniProtKB-KW"/>
</dbReference>
<dbReference type="OrthoDB" id="9785080at2"/>
<feature type="transmembrane region" description="Helical" evidence="7">
    <location>
        <begin position="231"/>
        <end position="252"/>
    </location>
</feature>
<dbReference type="PROSITE" id="PS50929">
    <property type="entry name" value="ABC_TM1F"/>
    <property type="match status" value="1"/>
</dbReference>
<dbReference type="InterPro" id="IPR003439">
    <property type="entry name" value="ABC_transporter-like_ATP-bd"/>
</dbReference>
<dbReference type="InterPro" id="IPR017871">
    <property type="entry name" value="ABC_transporter-like_CS"/>
</dbReference>
<feature type="transmembrane region" description="Helical" evidence="7">
    <location>
        <begin position="56"/>
        <end position="75"/>
    </location>
</feature>
<evidence type="ECO:0000256" key="4">
    <source>
        <dbReference type="ARBA" id="ARBA00022840"/>
    </source>
</evidence>
<proteinExistence type="predicted"/>
<dbReference type="RefSeq" id="WP_102189591.1">
    <property type="nucleotide sequence ID" value="NZ_PNGT01000002.1"/>
</dbReference>
<dbReference type="InterPro" id="IPR039421">
    <property type="entry name" value="Type_1_exporter"/>
</dbReference>
<gene>
    <name evidence="10" type="ORF">CJ218_03185</name>
</gene>
<dbReference type="Gene3D" id="3.40.50.300">
    <property type="entry name" value="P-loop containing nucleotide triphosphate hydrolases"/>
    <property type="match status" value="1"/>
</dbReference>
<dbReference type="CDD" id="cd07346">
    <property type="entry name" value="ABC_6TM_exporters"/>
    <property type="match status" value="1"/>
</dbReference>
<comment type="caution">
    <text evidence="10">The sequence shown here is derived from an EMBL/GenBank/DDBJ whole genome shotgun (WGS) entry which is preliminary data.</text>
</comment>
<name>A0A2N6SG72_9BACL</name>
<organism evidence="10 11">
    <name type="scientific">Gemella sanguinis</name>
    <dbReference type="NCBI Taxonomy" id="84135"/>
    <lineage>
        <taxon>Bacteria</taxon>
        <taxon>Bacillati</taxon>
        <taxon>Bacillota</taxon>
        <taxon>Bacilli</taxon>
        <taxon>Bacillales</taxon>
        <taxon>Gemellaceae</taxon>
        <taxon>Gemella</taxon>
    </lineage>
</organism>
<keyword evidence="6 7" id="KW-0472">Membrane</keyword>
<evidence type="ECO:0000256" key="1">
    <source>
        <dbReference type="ARBA" id="ARBA00004651"/>
    </source>
</evidence>
<dbReference type="GO" id="GO:0016887">
    <property type="term" value="F:ATP hydrolysis activity"/>
    <property type="evidence" value="ECO:0007669"/>
    <property type="project" value="InterPro"/>
</dbReference>
<dbReference type="SMART" id="SM00382">
    <property type="entry name" value="AAA"/>
    <property type="match status" value="1"/>
</dbReference>
<evidence type="ECO:0000259" key="9">
    <source>
        <dbReference type="PROSITE" id="PS50929"/>
    </source>
</evidence>
<dbReference type="PANTHER" id="PTHR43394:SF1">
    <property type="entry name" value="ATP-BINDING CASSETTE SUB-FAMILY B MEMBER 10, MITOCHONDRIAL"/>
    <property type="match status" value="1"/>
</dbReference>